<accession>I5BWX8</accession>
<dbReference type="AlphaFoldDB" id="I5BWX8"/>
<feature type="domain" description="Peptidase M14" evidence="1">
    <location>
        <begin position="37"/>
        <end position="170"/>
    </location>
</feature>
<sequence>MASGFLLARQAPTDRAYETLFERSGGKETPPYEEVISYFQRLAADFEAVRMLPMGITDSGEPLHLVLLDEQLDFDPATWHEKGRPVVFIQNGIHPGEPDGIDASMLFLRDILLKKIPHDPRVALAIVPVYNVGGHLNRNTHSRVNQNGPEAYGYRGNARNYDLNRDFLKADTRNARSFQQLFQFLKPHIFIDTHVSNGADYQHVMTMISTQSDRLGGRAGSYLREHMNPTLYAEMEKKGFPMIPYMSAYGSKPEDGWPQFKDLGRYSSGYAALFSTISFMPETHMLKPYADRVASTYAFFEVVLEVLAASGAEIVAHVQADRAAIQHQELFPLNFVLDRSRSTPMTFMGYRSGQKPSAISGKDRLYYDREQPFTTTVPFYEFYSPSLQKKAPKAYVIPQGWYPVIENLKRNNVRLQALERDSSFQVTAYKIAAYQTSSTPFEGHFMHRDVKVEEAQEVRQFRKGDYLVLLDQEANRFLIEVLEPESEDSFFVWNFFDTILQAKEGFSAYVFEDLAASYLEEQPELKAALESAKAADPELAASGPRQLRWVYERSPWKDPAHMRYPVYRIER</sequence>
<dbReference type="SUPFAM" id="SSF53187">
    <property type="entry name" value="Zn-dependent exopeptidases"/>
    <property type="match status" value="1"/>
</dbReference>
<dbReference type="RefSeq" id="WP_009056773.1">
    <property type="nucleotide sequence ID" value="NZ_AJYA01000049.1"/>
</dbReference>
<dbReference type="GO" id="GO:0004181">
    <property type="term" value="F:metallocarboxypeptidase activity"/>
    <property type="evidence" value="ECO:0007669"/>
    <property type="project" value="InterPro"/>
</dbReference>
<organism evidence="2 3">
    <name type="scientific">Nitritalea halalkaliphila LW7</name>
    <dbReference type="NCBI Taxonomy" id="1189621"/>
    <lineage>
        <taxon>Bacteria</taxon>
        <taxon>Pseudomonadati</taxon>
        <taxon>Bacteroidota</taxon>
        <taxon>Cytophagia</taxon>
        <taxon>Cytophagales</taxon>
        <taxon>Cyclobacteriaceae</taxon>
        <taxon>Nitritalea</taxon>
    </lineage>
</organism>
<comment type="caution">
    <text evidence="2">The sequence shown here is derived from an EMBL/GenBank/DDBJ whole genome shotgun (WGS) entry which is preliminary data.</text>
</comment>
<dbReference type="EMBL" id="AJYA01000049">
    <property type="protein sequence ID" value="EIM74080.1"/>
    <property type="molecule type" value="Genomic_DNA"/>
</dbReference>
<dbReference type="STRING" id="1189621.A3SI_16662"/>
<dbReference type="PATRIC" id="fig|1189621.3.peg.3457"/>
<evidence type="ECO:0000313" key="3">
    <source>
        <dbReference type="Proteomes" id="UP000005551"/>
    </source>
</evidence>
<dbReference type="GO" id="GO:0006508">
    <property type="term" value="P:proteolysis"/>
    <property type="evidence" value="ECO:0007669"/>
    <property type="project" value="InterPro"/>
</dbReference>
<proteinExistence type="predicted"/>
<evidence type="ECO:0000313" key="2">
    <source>
        <dbReference type="EMBL" id="EIM74080.1"/>
    </source>
</evidence>
<reference evidence="2 3" key="1">
    <citation type="submission" date="2012-05" db="EMBL/GenBank/DDBJ databases">
        <title>Genome sequence of Nitritalea halalkaliphila LW7.</title>
        <authorList>
            <person name="Jangir P.K."/>
            <person name="Singh A."/>
            <person name="Shivaji S."/>
            <person name="Sharma R."/>
        </authorList>
    </citation>
    <scope>NUCLEOTIDE SEQUENCE [LARGE SCALE GENOMIC DNA]</scope>
    <source>
        <strain evidence="2 3">LW7</strain>
    </source>
</reference>
<name>I5BWX8_9BACT</name>
<dbReference type="Proteomes" id="UP000005551">
    <property type="component" value="Unassembled WGS sequence"/>
</dbReference>
<dbReference type="OrthoDB" id="9767214at2"/>
<dbReference type="Gene3D" id="3.40.630.10">
    <property type="entry name" value="Zn peptidases"/>
    <property type="match status" value="1"/>
</dbReference>
<dbReference type="GO" id="GO:0008270">
    <property type="term" value="F:zinc ion binding"/>
    <property type="evidence" value="ECO:0007669"/>
    <property type="project" value="InterPro"/>
</dbReference>
<dbReference type="InterPro" id="IPR000834">
    <property type="entry name" value="Peptidase_M14"/>
</dbReference>
<keyword evidence="3" id="KW-1185">Reference proteome</keyword>
<dbReference type="Pfam" id="PF00246">
    <property type="entry name" value="Peptidase_M14"/>
    <property type="match status" value="1"/>
</dbReference>
<gene>
    <name evidence="2" type="ORF">A3SI_16662</name>
</gene>
<protein>
    <submittedName>
        <fullName evidence="2">M14 family peptidase</fullName>
    </submittedName>
</protein>
<evidence type="ECO:0000259" key="1">
    <source>
        <dbReference type="Pfam" id="PF00246"/>
    </source>
</evidence>